<dbReference type="Gene3D" id="3.90.1200.10">
    <property type="match status" value="1"/>
</dbReference>
<comment type="caution">
    <text evidence="2">The sequence shown here is derived from an EMBL/GenBank/DDBJ whole genome shotgun (WGS) entry which is preliminary data.</text>
</comment>
<dbReference type="CDD" id="cd05154">
    <property type="entry name" value="ACAD10_11_N-like"/>
    <property type="match status" value="1"/>
</dbReference>
<dbReference type="InterPro" id="IPR002575">
    <property type="entry name" value="Aminoglycoside_PTrfase"/>
</dbReference>
<dbReference type="AlphaFoldDB" id="A0A1T3NWF3"/>
<gene>
    <name evidence="2" type="ORF">B4N89_09570</name>
</gene>
<dbReference type="PANTHER" id="PTHR47829">
    <property type="entry name" value="HYDROLASE, PUTATIVE (AFU_ORTHOLOGUE AFUA_1G12880)-RELATED"/>
    <property type="match status" value="1"/>
</dbReference>
<dbReference type="STRING" id="159449.B4N89_09570"/>
<dbReference type="EMBL" id="MWQN01000001">
    <property type="protein sequence ID" value="OPC81167.1"/>
    <property type="molecule type" value="Genomic_DNA"/>
</dbReference>
<dbReference type="SUPFAM" id="SSF56112">
    <property type="entry name" value="Protein kinase-like (PK-like)"/>
    <property type="match status" value="1"/>
</dbReference>
<evidence type="ECO:0000259" key="1">
    <source>
        <dbReference type="Pfam" id="PF01636"/>
    </source>
</evidence>
<dbReference type="GO" id="GO:0016740">
    <property type="term" value="F:transferase activity"/>
    <property type="evidence" value="ECO:0007669"/>
    <property type="project" value="UniProtKB-KW"/>
</dbReference>
<sequence length="380" mass="39895">MAERAHPHPSCGGRGALRDLAGPAVSAPGSVDARALADWAAGRGLLARGARLRVEALAGGSSNPTYRVRGGGVDLVLRTPPRRGGLPTAHDMDREYRFQAALAGGAVPVAPMVALCPDPAVIGVPFYLMGRLDGVVYGRAESVRGLPAHTAAAVGGELARTLARLHAVDPVAAGLGDYARPEPYPVRQLRRWRRQWAASAAGSVPAVDEVLAALAARVPDVGPDRIVHGDYNLANVMYARDRPERVLAVLDWELAALGPAAADVGQLLAYWGPAGRLLAAGRGGHAPDVNPGLPTADELLAAYLAERAAAERAAAPTDPVARDELNIRHIPFWQAFAVIKLAIVCAGALRRTADPSGERRRRIESLVTGLTALARDTLEE</sequence>
<dbReference type="PANTHER" id="PTHR47829:SF1">
    <property type="entry name" value="HAD FAMILY PHOSPHATASE"/>
    <property type="match status" value="1"/>
</dbReference>
<organism evidence="2 3">
    <name type="scientific">Embleya scabrispora</name>
    <dbReference type="NCBI Taxonomy" id="159449"/>
    <lineage>
        <taxon>Bacteria</taxon>
        <taxon>Bacillati</taxon>
        <taxon>Actinomycetota</taxon>
        <taxon>Actinomycetes</taxon>
        <taxon>Kitasatosporales</taxon>
        <taxon>Streptomycetaceae</taxon>
        <taxon>Embleya</taxon>
    </lineage>
</organism>
<dbReference type="InterPro" id="IPR052898">
    <property type="entry name" value="ACAD10-like"/>
</dbReference>
<accession>A0A1T3NWF3</accession>
<proteinExistence type="predicted"/>
<evidence type="ECO:0000313" key="3">
    <source>
        <dbReference type="Proteomes" id="UP000190037"/>
    </source>
</evidence>
<dbReference type="Proteomes" id="UP000190037">
    <property type="component" value="Unassembled WGS sequence"/>
</dbReference>
<evidence type="ECO:0000313" key="2">
    <source>
        <dbReference type="EMBL" id="OPC81167.1"/>
    </source>
</evidence>
<protein>
    <submittedName>
        <fullName evidence="2">Phosphotransferase family protein</fullName>
    </submittedName>
</protein>
<dbReference type="InterPro" id="IPR011009">
    <property type="entry name" value="Kinase-like_dom_sf"/>
</dbReference>
<feature type="domain" description="Aminoglycoside phosphotransferase" evidence="1">
    <location>
        <begin position="54"/>
        <end position="291"/>
    </location>
</feature>
<dbReference type="Pfam" id="PF01636">
    <property type="entry name" value="APH"/>
    <property type="match status" value="1"/>
</dbReference>
<dbReference type="InterPro" id="IPR041726">
    <property type="entry name" value="ACAD10_11_N"/>
</dbReference>
<keyword evidence="3" id="KW-1185">Reference proteome</keyword>
<dbReference type="Gene3D" id="3.30.200.20">
    <property type="entry name" value="Phosphorylase Kinase, domain 1"/>
    <property type="match status" value="1"/>
</dbReference>
<name>A0A1T3NWF3_9ACTN</name>
<reference evidence="2 3" key="1">
    <citation type="submission" date="2017-03" db="EMBL/GenBank/DDBJ databases">
        <title>Draft genome sequence of Streptomyces scabrisporus NF3, endophyte isolated from Amphipterygium adstringens.</title>
        <authorList>
            <person name="Vazquez M."/>
            <person name="Ceapa C.D."/>
            <person name="Rodriguez Luna D."/>
            <person name="Sanchez Esquivel S."/>
        </authorList>
    </citation>
    <scope>NUCLEOTIDE SEQUENCE [LARGE SCALE GENOMIC DNA]</scope>
    <source>
        <strain evidence="2 3">NF3</strain>
    </source>
</reference>
<keyword evidence="2" id="KW-0808">Transferase</keyword>